<reference evidence="1 2" key="1">
    <citation type="submission" date="2019-03" db="EMBL/GenBank/DDBJ databases">
        <title>Genomic Encyclopedia of Type Strains, Phase IV (KMG-IV): sequencing the most valuable type-strain genomes for metagenomic binning, comparative biology and taxonomic classification.</title>
        <authorList>
            <person name="Goeker M."/>
        </authorList>
    </citation>
    <scope>NUCLEOTIDE SEQUENCE [LARGE SCALE GENOMIC DNA]</scope>
    <source>
        <strain evidence="1 2">DSM 102969</strain>
    </source>
</reference>
<protein>
    <submittedName>
        <fullName evidence="1">Uncharacterized protein</fullName>
    </submittedName>
</protein>
<evidence type="ECO:0000313" key="2">
    <source>
        <dbReference type="Proteomes" id="UP000294547"/>
    </source>
</evidence>
<dbReference type="OrthoDB" id="7867040at2"/>
<dbReference type="Proteomes" id="UP000294547">
    <property type="component" value="Unassembled WGS sequence"/>
</dbReference>
<organism evidence="1 2">
    <name type="scientific">Oharaeibacter diazotrophicus</name>
    <dbReference type="NCBI Taxonomy" id="1920512"/>
    <lineage>
        <taxon>Bacteria</taxon>
        <taxon>Pseudomonadati</taxon>
        <taxon>Pseudomonadota</taxon>
        <taxon>Alphaproteobacteria</taxon>
        <taxon>Hyphomicrobiales</taxon>
        <taxon>Pleomorphomonadaceae</taxon>
        <taxon>Oharaeibacter</taxon>
    </lineage>
</organism>
<comment type="caution">
    <text evidence="1">The sequence shown here is derived from an EMBL/GenBank/DDBJ whole genome shotgun (WGS) entry which is preliminary data.</text>
</comment>
<dbReference type="AlphaFoldDB" id="A0A4R6RC79"/>
<sequence length="166" mass="17713">MTLVLATGRNEPVLSRRPERLAIEGYRHWLNGFRTGCIACWERGYDVCADEVGAAAAARLAGELTPWVRETCRSTRRDLDCFPYGSGCLCRDECLVLAMLAAHQHGDAATAELAARHLVGDGDPARASAAAGVFARALGETEQRLLPIPAAVVADVAARPQAAKLS</sequence>
<name>A0A4R6RC79_9HYPH</name>
<evidence type="ECO:0000313" key="1">
    <source>
        <dbReference type="EMBL" id="TDP83287.1"/>
    </source>
</evidence>
<accession>A0A4R6RC79</accession>
<keyword evidence="2" id="KW-1185">Reference proteome</keyword>
<gene>
    <name evidence="1" type="ORF">EDD54_3246</name>
</gene>
<proteinExistence type="predicted"/>
<dbReference type="RefSeq" id="WP_126538103.1">
    <property type="nucleotide sequence ID" value="NZ_BSPM01000009.1"/>
</dbReference>
<dbReference type="EMBL" id="SNXY01000009">
    <property type="protein sequence ID" value="TDP83287.1"/>
    <property type="molecule type" value="Genomic_DNA"/>
</dbReference>